<reference evidence="1 2" key="1">
    <citation type="journal article" date="2018" name="New Phytol.">
        <title>Phylogenomics of Endogonaceae and evolution of mycorrhizas within Mucoromycota.</title>
        <authorList>
            <person name="Chang Y."/>
            <person name="Desiro A."/>
            <person name="Na H."/>
            <person name="Sandor L."/>
            <person name="Lipzen A."/>
            <person name="Clum A."/>
            <person name="Barry K."/>
            <person name="Grigoriev I.V."/>
            <person name="Martin F.M."/>
            <person name="Stajich J.E."/>
            <person name="Smith M.E."/>
            <person name="Bonito G."/>
            <person name="Spatafora J.W."/>
        </authorList>
    </citation>
    <scope>NUCLEOTIDE SEQUENCE [LARGE SCALE GENOMIC DNA]</scope>
    <source>
        <strain evidence="1 2">GMNB39</strain>
    </source>
</reference>
<comment type="caution">
    <text evidence="1">The sequence shown here is derived from an EMBL/GenBank/DDBJ whole genome shotgun (WGS) entry which is preliminary data.</text>
</comment>
<proteinExistence type="predicted"/>
<accession>A0A433D031</accession>
<evidence type="ECO:0000313" key="2">
    <source>
        <dbReference type="Proteomes" id="UP000268093"/>
    </source>
</evidence>
<sequence>MTPALVSHHLYRPPFLRHRHKIHPHSETGGSLTEEAAAQIVEYAKLGMPWNEEELSLLKLS</sequence>
<dbReference type="Proteomes" id="UP000268093">
    <property type="component" value="Unassembled WGS sequence"/>
</dbReference>
<evidence type="ECO:0000313" key="1">
    <source>
        <dbReference type="EMBL" id="RUP44196.1"/>
    </source>
</evidence>
<protein>
    <submittedName>
        <fullName evidence="1">Uncharacterized protein</fullName>
    </submittedName>
</protein>
<keyword evidence="2" id="KW-1185">Reference proteome</keyword>
<dbReference type="EMBL" id="RBNI01009383">
    <property type="protein sequence ID" value="RUP44196.1"/>
    <property type="molecule type" value="Genomic_DNA"/>
</dbReference>
<gene>
    <name evidence="1" type="ORF">BC936DRAFT_149811</name>
</gene>
<organism evidence="1 2">
    <name type="scientific">Jimgerdemannia flammicorona</name>
    <dbReference type="NCBI Taxonomy" id="994334"/>
    <lineage>
        <taxon>Eukaryota</taxon>
        <taxon>Fungi</taxon>
        <taxon>Fungi incertae sedis</taxon>
        <taxon>Mucoromycota</taxon>
        <taxon>Mucoromycotina</taxon>
        <taxon>Endogonomycetes</taxon>
        <taxon>Endogonales</taxon>
        <taxon>Endogonaceae</taxon>
        <taxon>Jimgerdemannia</taxon>
    </lineage>
</organism>
<dbReference type="AlphaFoldDB" id="A0A433D031"/>
<name>A0A433D031_9FUNG</name>